<feature type="transmembrane region" description="Helical" evidence="7">
    <location>
        <begin position="36"/>
        <end position="56"/>
    </location>
</feature>
<comment type="subcellular location">
    <subcellularLocation>
        <location evidence="1">Membrane</location>
        <topology evidence="1">Multi-pass membrane protein</topology>
    </subcellularLocation>
</comment>
<dbReference type="EMBL" id="CP029210">
    <property type="protein sequence ID" value="AWI54083.1"/>
    <property type="molecule type" value="Genomic_DNA"/>
</dbReference>
<evidence type="ECO:0000256" key="6">
    <source>
        <dbReference type="SAM" id="MobiDB-lite"/>
    </source>
</evidence>
<evidence type="ECO:0000256" key="3">
    <source>
        <dbReference type="ARBA" id="ARBA00022692"/>
    </source>
</evidence>
<organism evidence="9 10">
    <name type="scientific">Aquabacterium olei</name>
    <dbReference type="NCBI Taxonomy" id="1296669"/>
    <lineage>
        <taxon>Bacteria</taxon>
        <taxon>Pseudomonadati</taxon>
        <taxon>Pseudomonadota</taxon>
        <taxon>Betaproteobacteria</taxon>
        <taxon>Burkholderiales</taxon>
        <taxon>Aquabacterium</taxon>
    </lineage>
</organism>
<feature type="transmembrane region" description="Helical" evidence="7">
    <location>
        <begin position="149"/>
        <end position="168"/>
    </location>
</feature>
<dbReference type="InterPro" id="IPR000620">
    <property type="entry name" value="EamA_dom"/>
</dbReference>
<feature type="transmembrane region" description="Helical" evidence="7">
    <location>
        <begin position="180"/>
        <end position="204"/>
    </location>
</feature>
<reference evidence="9 10" key="1">
    <citation type="submission" date="2018-05" db="EMBL/GenBank/DDBJ databases">
        <title>complete genome sequence of Aquabacterium olei NBRC 110486.</title>
        <authorList>
            <person name="Tang B."/>
            <person name="Chang J."/>
            <person name="Zhang L."/>
            <person name="Yang H."/>
        </authorList>
    </citation>
    <scope>NUCLEOTIDE SEQUENCE [LARGE SCALE GENOMIC DNA]</scope>
    <source>
        <strain evidence="9 10">NBRC 110486</strain>
    </source>
</reference>
<accession>A0A2U8FSQ2</accession>
<keyword evidence="3 7" id="KW-0812">Transmembrane</keyword>
<evidence type="ECO:0000256" key="5">
    <source>
        <dbReference type="ARBA" id="ARBA00023136"/>
    </source>
</evidence>
<name>A0A2U8FSQ2_9BURK</name>
<feature type="transmembrane region" description="Helical" evidence="7">
    <location>
        <begin position="216"/>
        <end position="233"/>
    </location>
</feature>
<feature type="transmembrane region" description="Helical" evidence="7">
    <location>
        <begin position="117"/>
        <end position="137"/>
    </location>
</feature>
<dbReference type="Proteomes" id="UP000244892">
    <property type="component" value="Chromosome"/>
</dbReference>
<feature type="transmembrane region" description="Helical" evidence="7">
    <location>
        <begin position="6"/>
        <end position="24"/>
    </location>
</feature>
<dbReference type="PANTHER" id="PTHR32322">
    <property type="entry name" value="INNER MEMBRANE TRANSPORTER"/>
    <property type="match status" value="1"/>
</dbReference>
<keyword evidence="10" id="KW-1185">Reference proteome</keyword>
<feature type="transmembrane region" description="Helical" evidence="7">
    <location>
        <begin position="62"/>
        <end position="83"/>
    </location>
</feature>
<dbReference type="AlphaFoldDB" id="A0A2U8FSQ2"/>
<feature type="region of interest" description="Disordered" evidence="6">
    <location>
        <begin position="260"/>
        <end position="280"/>
    </location>
</feature>
<feature type="transmembrane region" description="Helical" evidence="7">
    <location>
        <begin position="92"/>
        <end position="111"/>
    </location>
</feature>
<dbReference type="InterPro" id="IPR050638">
    <property type="entry name" value="AA-Vitamin_Transporters"/>
</dbReference>
<proteinExistence type="inferred from homology"/>
<evidence type="ECO:0000256" key="4">
    <source>
        <dbReference type="ARBA" id="ARBA00022989"/>
    </source>
</evidence>
<evidence type="ECO:0000256" key="1">
    <source>
        <dbReference type="ARBA" id="ARBA00004141"/>
    </source>
</evidence>
<dbReference type="Pfam" id="PF00892">
    <property type="entry name" value="EamA"/>
    <property type="match status" value="2"/>
</dbReference>
<evidence type="ECO:0000313" key="10">
    <source>
        <dbReference type="Proteomes" id="UP000244892"/>
    </source>
</evidence>
<protein>
    <submittedName>
        <fullName evidence="9">EamA family transporter</fullName>
    </submittedName>
</protein>
<feature type="domain" description="EamA" evidence="8">
    <location>
        <begin position="118"/>
        <end position="258"/>
    </location>
</feature>
<evidence type="ECO:0000256" key="2">
    <source>
        <dbReference type="ARBA" id="ARBA00007362"/>
    </source>
</evidence>
<dbReference type="RefSeq" id="WP_109037079.1">
    <property type="nucleotide sequence ID" value="NZ_CP029210.1"/>
</dbReference>
<dbReference type="SUPFAM" id="SSF103481">
    <property type="entry name" value="Multidrug resistance efflux transporter EmrE"/>
    <property type="match status" value="2"/>
</dbReference>
<keyword evidence="4 7" id="KW-1133">Transmembrane helix</keyword>
<evidence type="ECO:0000313" key="9">
    <source>
        <dbReference type="EMBL" id="AWI54083.1"/>
    </source>
</evidence>
<dbReference type="OrthoDB" id="9810556at2"/>
<feature type="domain" description="EamA" evidence="8">
    <location>
        <begin position="2"/>
        <end position="106"/>
    </location>
</feature>
<keyword evidence="5 7" id="KW-0472">Membrane</keyword>
<dbReference type="InterPro" id="IPR037185">
    <property type="entry name" value="EmrE-like"/>
</dbReference>
<evidence type="ECO:0000259" key="8">
    <source>
        <dbReference type="Pfam" id="PF00892"/>
    </source>
</evidence>
<evidence type="ECO:0000256" key="7">
    <source>
        <dbReference type="SAM" id="Phobius"/>
    </source>
</evidence>
<sequence length="280" mass="29561">MVAAVRTLGGALVLLPLLMWRGGFHDFGKARAHRTTLFGVALLSTLIPFLCLSQAARSLPAGLMSILNATTPLWGALVGWVWTREPLGRRRLIGLATGFAGVMLLSAERLHSGEASLLAVALVMLATLCYALSVYMVQRRLHGVPSLTVTTSTLAMAGVTLCGPAWWAGLPGAPAATWSLLSPTVWVALLGLAVLCTGFAYDLFNRLIVRIGASRAISVTFLIPIFGMLWGALFLGESISVSMVLGTVVILAGTFLSNQGAPPAGSPLSPRPLRFDKETP</sequence>
<dbReference type="Gene3D" id="1.10.3730.20">
    <property type="match status" value="2"/>
</dbReference>
<feature type="transmembrane region" description="Helical" evidence="7">
    <location>
        <begin position="239"/>
        <end position="256"/>
    </location>
</feature>
<dbReference type="KEGG" id="aon:DEH84_12120"/>
<dbReference type="PANTHER" id="PTHR32322:SF2">
    <property type="entry name" value="EAMA DOMAIN-CONTAINING PROTEIN"/>
    <property type="match status" value="1"/>
</dbReference>
<gene>
    <name evidence="9" type="ORF">DEH84_12120</name>
</gene>
<comment type="similarity">
    <text evidence="2">Belongs to the EamA transporter family.</text>
</comment>
<dbReference type="GO" id="GO:0016020">
    <property type="term" value="C:membrane"/>
    <property type="evidence" value="ECO:0007669"/>
    <property type="project" value="UniProtKB-SubCell"/>
</dbReference>